<dbReference type="InterPro" id="IPR047104">
    <property type="entry name" value="BLTP1_N"/>
</dbReference>
<feature type="non-terminal residue" evidence="2">
    <location>
        <position position="1"/>
    </location>
</feature>
<feature type="domain" description="Bridge-like lipid transfer protein family member 1 N-terminal" evidence="1">
    <location>
        <begin position="7"/>
        <end position="341"/>
    </location>
</feature>
<accession>A0A1E1WQM6</accession>
<evidence type="ECO:0000313" key="2">
    <source>
        <dbReference type="EMBL" id="JAT89309.1"/>
    </source>
</evidence>
<dbReference type="GO" id="GO:0048488">
    <property type="term" value="P:synaptic vesicle endocytosis"/>
    <property type="evidence" value="ECO:0007669"/>
    <property type="project" value="TreeGrafter"/>
</dbReference>
<proteinExistence type="predicted"/>
<organism evidence="2">
    <name type="scientific">Pectinophora gossypiella</name>
    <name type="common">Cotton pink bollworm</name>
    <name type="synonym">Depressaria gossypiella</name>
    <dbReference type="NCBI Taxonomy" id="13191"/>
    <lineage>
        <taxon>Eukaryota</taxon>
        <taxon>Metazoa</taxon>
        <taxon>Ecdysozoa</taxon>
        <taxon>Arthropoda</taxon>
        <taxon>Hexapoda</taxon>
        <taxon>Insecta</taxon>
        <taxon>Pterygota</taxon>
        <taxon>Neoptera</taxon>
        <taxon>Endopterygota</taxon>
        <taxon>Lepidoptera</taxon>
        <taxon>Glossata</taxon>
        <taxon>Ditrysia</taxon>
        <taxon>Gelechioidea</taxon>
        <taxon>Gelechiidae</taxon>
        <taxon>Apatetrinae</taxon>
        <taxon>Pectinophora</taxon>
    </lineage>
</organism>
<dbReference type="Pfam" id="PF20413">
    <property type="entry name" value="BLTP1_N"/>
    <property type="match status" value="1"/>
</dbReference>
<feature type="non-terminal residue" evidence="2">
    <location>
        <position position="430"/>
    </location>
</feature>
<dbReference type="InterPro" id="IPR033616">
    <property type="entry name" value="BLTP1"/>
</dbReference>
<gene>
    <name evidence="2" type="ORF">g.16778</name>
</gene>
<dbReference type="AlphaFoldDB" id="A0A1E1WQM6"/>
<reference evidence="2" key="1">
    <citation type="submission" date="2015-09" db="EMBL/GenBank/DDBJ databases">
        <title>De novo assembly of Pectinophora gossypiella (Pink Bollworm) gut transcriptome.</title>
        <authorList>
            <person name="Tassone E.E."/>
        </authorList>
    </citation>
    <scope>NUCLEOTIDE SEQUENCE</scope>
</reference>
<protein>
    <recommendedName>
        <fullName evidence="1">Bridge-like lipid transfer protein family member 1 N-terminal domain-containing protein</fullName>
    </recommendedName>
</protein>
<evidence type="ECO:0000259" key="1">
    <source>
        <dbReference type="Pfam" id="PF20413"/>
    </source>
</evidence>
<dbReference type="OrthoDB" id="10051416at2759"/>
<dbReference type="PANTHER" id="PTHR31640:SF1">
    <property type="entry name" value="BRIDGE-LIKE LIPID TRANSFER PROTEIN FAMILY MEMBER 1"/>
    <property type="match status" value="1"/>
</dbReference>
<sequence>AGEAALDEAAAGALDPRRCRPLDVHVSITIHDIQAHLVKNCSENEPPCPVVLIERFGFEMDKSFRETKLQLLLSPSILVSSNNLSRTNPNNSGVLYQGHLMLSSFQLRGHGFFSDANRAADEDTIEYAWMMELQLGQLTGRLTLPQLYQVVSSLETLLLLICDSENELTPPNPTKQCHHGLNDVQCPETDLALKYRCPTPNEIKYRMVRVAIDLIDLYVADSNTTLQTCVTPVRLSFCNLHGPGVATGITGLLPSIKLVLYTQTNMQTGVHHHSNSSNSSQSKVVDNDNWVGVGSVSLGPVLIEAADVLPQSPKNLHLVQQKFLKLHDEKTKRLWFMWPTEGKGTQCGCLGGCAFFGSNRNGPSFLKPSASDLAEGVNVAAFNVIETGGEYGYGQSLLLPGQLVFHTPPYGRHVRLQAPRPERPERPERP</sequence>
<dbReference type="EMBL" id="GDQN01001745">
    <property type="protein sequence ID" value="JAT89309.1"/>
    <property type="molecule type" value="Transcribed_RNA"/>
</dbReference>
<dbReference type="PANTHER" id="PTHR31640">
    <property type="entry name" value="TRANSMEMBRANE PROTEIN KIAA1109"/>
    <property type="match status" value="1"/>
</dbReference>
<dbReference type="GO" id="GO:0098793">
    <property type="term" value="C:presynapse"/>
    <property type="evidence" value="ECO:0007669"/>
    <property type="project" value="GOC"/>
</dbReference>
<name>A0A1E1WQM6_PECGO</name>